<protein>
    <submittedName>
        <fullName evidence="2">Uncharacterized protein</fullName>
    </submittedName>
</protein>
<dbReference type="AlphaFoldDB" id="A0A1Q9DPB0"/>
<dbReference type="Proteomes" id="UP000186817">
    <property type="component" value="Unassembled WGS sequence"/>
</dbReference>
<keyword evidence="3" id="KW-1185">Reference proteome</keyword>
<dbReference type="EMBL" id="LSRX01000449">
    <property type="protein sequence ID" value="OLP96999.1"/>
    <property type="molecule type" value="Genomic_DNA"/>
</dbReference>
<reference evidence="2 3" key="1">
    <citation type="submission" date="2016-02" db="EMBL/GenBank/DDBJ databases">
        <title>Genome analysis of coral dinoflagellate symbionts highlights evolutionary adaptations to a symbiotic lifestyle.</title>
        <authorList>
            <person name="Aranda M."/>
            <person name="Li Y."/>
            <person name="Liew Y.J."/>
            <person name="Baumgarten S."/>
            <person name="Simakov O."/>
            <person name="Wilson M."/>
            <person name="Piel J."/>
            <person name="Ashoor H."/>
            <person name="Bougouffa S."/>
            <person name="Bajic V.B."/>
            <person name="Ryu T."/>
            <person name="Ravasi T."/>
            <person name="Bayer T."/>
            <person name="Micklem G."/>
            <person name="Kim H."/>
            <person name="Bhak J."/>
            <person name="Lajeunesse T.C."/>
            <person name="Voolstra C.R."/>
        </authorList>
    </citation>
    <scope>NUCLEOTIDE SEQUENCE [LARGE SCALE GENOMIC DNA]</scope>
    <source>
        <strain evidence="2 3">CCMP2467</strain>
    </source>
</reference>
<feature type="region of interest" description="Disordered" evidence="1">
    <location>
        <begin position="29"/>
        <end position="60"/>
    </location>
</feature>
<comment type="caution">
    <text evidence="2">The sequence shown here is derived from an EMBL/GenBank/DDBJ whole genome shotgun (WGS) entry which is preliminary data.</text>
</comment>
<organism evidence="2 3">
    <name type="scientific">Symbiodinium microadriaticum</name>
    <name type="common">Dinoflagellate</name>
    <name type="synonym">Zooxanthella microadriatica</name>
    <dbReference type="NCBI Taxonomy" id="2951"/>
    <lineage>
        <taxon>Eukaryota</taxon>
        <taxon>Sar</taxon>
        <taxon>Alveolata</taxon>
        <taxon>Dinophyceae</taxon>
        <taxon>Suessiales</taxon>
        <taxon>Symbiodiniaceae</taxon>
        <taxon>Symbiodinium</taxon>
    </lineage>
</organism>
<feature type="region of interest" description="Disordered" evidence="1">
    <location>
        <begin position="218"/>
        <end position="244"/>
    </location>
</feature>
<evidence type="ECO:0000313" key="2">
    <source>
        <dbReference type="EMBL" id="OLP96999.1"/>
    </source>
</evidence>
<evidence type="ECO:0000313" key="3">
    <source>
        <dbReference type="Proteomes" id="UP000186817"/>
    </source>
</evidence>
<feature type="compositionally biased region" description="Basic and acidic residues" evidence="1">
    <location>
        <begin position="231"/>
        <end position="244"/>
    </location>
</feature>
<evidence type="ECO:0000256" key="1">
    <source>
        <dbReference type="SAM" id="MobiDB-lite"/>
    </source>
</evidence>
<sequence length="258" mass="28614">MSRAPGRHELDEVDKAAFVAATERLAPVRNGDFGKQSSSSDVAHSHGRRHPGAMGSPHDARANRDLQHLIEDWAYEQVPCSTEGVDARPCAYELQSVVYQSTTLVARLTQALFAKTARKGDGCDRLGESVAAGSLLAGSPLLQQLRRLRRLVQYREAILDGANREMVAEEVGMEQVDGAFYQPCPQRELEQKALHATLKRLHAPGLLTLRRKLIAAGDRRRARPPPWPRPSYDRDVEAAAARRREEAAKEAVRLEAEE</sequence>
<accession>A0A1Q9DPB0</accession>
<proteinExistence type="predicted"/>
<name>A0A1Q9DPB0_SYMMI</name>
<gene>
    <name evidence="2" type="ORF">AK812_SmicGene20702</name>
</gene>